<gene>
    <name evidence="6" type="ORF">BSU04_36460</name>
</gene>
<dbReference type="FunFam" id="1.10.10.10:FF:000001">
    <property type="entry name" value="LysR family transcriptional regulator"/>
    <property type="match status" value="1"/>
</dbReference>
<keyword evidence="4" id="KW-0804">Transcription</keyword>
<evidence type="ECO:0000313" key="6">
    <source>
        <dbReference type="EMBL" id="OXC73689.1"/>
    </source>
</evidence>
<sequence>MSNTLLALASMMEPLRGFVAVGRRMSITVAANDLCLTQSALSRQVQALEDRIGAKLLVRGHRSIAFTAEGERLFRSANGAVQQLQDAFGALRAGARRLPVTLSASIGVTGLWVLPRLGRFQRLHPGIDLRVAANNRLVDLASEGIDIAIRYGPRSAVGNDATLLFRETISPVAHPSLGLEHVLSPKDVAGQVLLEFDDPGRPWLHWDDWFASVGWKGVKPKGFLRFNQYDQVVQSAMAGQGIALGRIELIRPMLTDKRLVLLSAPHPGPTNDHAYWLMAAEAVPRTDARAVIEWIVSEAQQ</sequence>
<protein>
    <submittedName>
        <fullName evidence="6">Glycine cleavage system transcriptional activator</fullName>
    </submittedName>
</protein>
<dbReference type="PRINTS" id="PR00039">
    <property type="entry name" value="HTHLYSR"/>
</dbReference>
<dbReference type="InterPro" id="IPR036390">
    <property type="entry name" value="WH_DNA-bd_sf"/>
</dbReference>
<dbReference type="Pfam" id="PF03466">
    <property type="entry name" value="LysR_substrate"/>
    <property type="match status" value="1"/>
</dbReference>
<comment type="caution">
    <text evidence="6">The sequence shown here is derived from an EMBL/GenBank/DDBJ whole genome shotgun (WGS) entry which is preliminary data.</text>
</comment>
<proteinExistence type="inferred from homology"/>
<evidence type="ECO:0000259" key="5">
    <source>
        <dbReference type="PROSITE" id="PS50931"/>
    </source>
</evidence>
<dbReference type="SUPFAM" id="SSF46785">
    <property type="entry name" value="Winged helix' DNA-binding domain"/>
    <property type="match status" value="1"/>
</dbReference>
<dbReference type="AlphaFoldDB" id="A0A226WS82"/>
<dbReference type="InterPro" id="IPR000847">
    <property type="entry name" value="LysR_HTH_N"/>
</dbReference>
<dbReference type="InterPro" id="IPR058163">
    <property type="entry name" value="LysR-type_TF_proteobact-type"/>
</dbReference>
<evidence type="ECO:0000256" key="4">
    <source>
        <dbReference type="ARBA" id="ARBA00023163"/>
    </source>
</evidence>
<evidence type="ECO:0000256" key="2">
    <source>
        <dbReference type="ARBA" id="ARBA00023015"/>
    </source>
</evidence>
<keyword evidence="3" id="KW-0238">DNA-binding</keyword>
<dbReference type="PROSITE" id="PS50931">
    <property type="entry name" value="HTH_LYSR"/>
    <property type="match status" value="1"/>
</dbReference>
<comment type="similarity">
    <text evidence="1">Belongs to the LysR transcriptional regulatory family.</text>
</comment>
<evidence type="ECO:0000256" key="1">
    <source>
        <dbReference type="ARBA" id="ARBA00009437"/>
    </source>
</evidence>
<dbReference type="PANTHER" id="PTHR30537">
    <property type="entry name" value="HTH-TYPE TRANSCRIPTIONAL REGULATOR"/>
    <property type="match status" value="1"/>
</dbReference>
<dbReference type="InterPro" id="IPR036388">
    <property type="entry name" value="WH-like_DNA-bd_sf"/>
</dbReference>
<name>A0A226WS82_CABSO</name>
<dbReference type="EMBL" id="MTHB01000246">
    <property type="protein sequence ID" value="OXC73689.1"/>
    <property type="molecule type" value="Genomic_DNA"/>
</dbReference>
<evidence type="ECO:0000313" key="7">
    <source>
        <dbReference type="Proteomes" id="UP000214720"/>
    </source>
</evidence>
<dbReference type="RefSeq" id="WP_089164781.1">
    <property type="nucleotide sequence ID" value="NZ_MTHB01000246.1"/>
</dbReference>
<accession>A0A226WS82</accession>
<dbReference type="CDD" id="cd08432">
    <property type="entry name" value="PBP2_GcdR_TrpI_HvrB_AmpR_like"/>
    <property type="match status" value="1"/>
</dbReference>
<dbReference type="Proteomes" id="UP000214720">
    <property type="component" value="Unassembled WGS sequence"/>
</dbReference>
<dbReference type="Gene3D" id="1.10.10.10">
    <property type="entry name" value="Winged helix-like DNA-binding domain superfamily/Winged helix DNA-binding domain"/>
    <property type="match status" value="1"/>
</dbReference>
<dbReference type="Pfam" id="PF00126">
    <property type="entry name" value="HTH_1"/>
    <property type="match status" value="1"/>
</dbReference>
<dbReference type="GO" id="GO:0003677">
    <property type="term" value="F:DNA binding"/>
    <property type="evidence" value="ECO:0007669"/>
    <property type="project" value="UniProtKB-KW"/>
</dbReference>
<feature type="domain" description="HTH lysR-type" evidence="5">
    <location>
        <begin position="12"/>
        <end position="67"/>
    </location>
</feature>
<dbReference type="SUPFAM" id="SSF53850">
    <property type="entry name" value="Periplasmic binding protein-like II"/>
    <property type="match status" value="1"/>
</dbReference>
<reference evidence="7" key="1">
    <citation type="submission" date="2017-01" db="EMBL/GenBank/DDBJ databases">
        <title>Genome Analysis of Deinococcus marmoris KOPRI26562.</title>
        <authorList>
            <person name="Kim J.H."/>
            <person name="Oh H.-M."/>
        </authorList>
    </citation>
    <scope>NUCLEOTIDE SEQUENCE [LARGE SCALE GENOMIC DNA]</scope>
    <source>
        <strain evidence="7">PAMC 26633</strain>
    </source>
</reference>
<keyword evidence="2" id="KW-0805">Transcription regulation</keyword>
<dbReference type="Gene3D" id="3.40.190.10">
    <property type="entry name" value="Periplasmic binding protein-like II"/>
    <property type="match status" value="2"/>
</dbReference>
<dbReference type="OrthoDB" id="8688993at2"/>
<dbReference type="GO" id="GO:0003700">
    <property type="term" value="F:DNA-binding transcription factor activity"/>
    <property type="evidence" value="ECO:0007669"/>
    <property type="project" value="InterPro"/>
</dbReference>
<dbReference type="InterPro" id="IPR005119">
    <property type="entry name" value="LysR_subst-bd"/>
</dbReference>
<dbReference type="PANTHER" id="PTHR30537:SF5">
    <property type="entry name" value="HTH-TYPE TRANSCRIPTIONAL ACTIVATOR TTDR-RELATED"/>
    <property type="match status" value="1"/>
</dbReference>
<evidence type="ECO:0000256" key="3">
    <source>
        <dbReference type="ARBA" id="ARBA00023125"/>
    </source>
</evidence>
<organism evidence="6 7">
    <name type="scientific">Caballeronia sordidicola</name>
    <name type="common">Burkholderia sordidicola</name>
    <dbReference type="NCBI Taxonomy" id="196367"/>
    <lineage>
        <taxon>Bacteria</taxon>
        <taxon>Pseudomonadati</taxon>
        <taxon>Pseudomonadota</taxon>
        <taxon>Betaproteobacteria</taxon>
        <taxon>Burkholderiales</taxon>
        <taxon>Burkholderiaceae</taxon>
        <taxon>Caballeronia</taxon>
    </lineage>
</organism>